<evidence type="ECO:0000313" key="2">
    <source>
        <dbReference type="EMBL" id="GJM63083.1"/>
    </source>
</evidence>
<dbReference type="SUPFAM" id="SSF69318">
    <property type="entry name" value="Integrin alpha N-terminal domain"/>
    <property type="match status" value="1"/>
</dbReference>
<evidence type="ECO:0000256" key="1">
    <source>
        <dbReference type="ARBA" id="ARBA00022729"/>
    </source>
</evidence>
<evidence type="ECO:0008006" key="4">
    <source>
        <dbReference type="Google" id="ProtNLM"/>
    </source>
</evidence>
<name>A0AAN4W0E3_9BACT</name>
<dbReference type="Pfam" id="PF13517">
    <property type="entry name" value="FG-GAP_3"/>
    <property type="match status" value="1"/>
</dbReference>
<dbReference type="InterPro" id="IPR013517">
    <property type="entry name" value="FG-GAP"/>
</dbReference>
<dbReference type="PANTHER" id="PTHR46580:SF4">
    <property type="entry name" value="ATP_GTP-BINDING PROTEIN"/>
    <property type="match status" value="1"/>
</dbReference>
<dbReference type="PANTHER" id="PTHR46580">
    <property type="entry name" value="SENSOR KINASE-RELATED"/>
    <property type="match status" value="1"/>
</dbReference>
<dbReference type="InterPro" id="IPR013783">
    <property type="entry name" value="Ig-like_fold"/>
</dbReference>
<dbReference type="InterPro" id="IPR028994">
    <property type="entry name" value="Integrin_alpha_N"/>
</dbReference>
<reference evidence="2 3" key="1">
    <citation type="submission" date="2021-12" db="EMBL/GenBank/DDBJ databases">
        <title>Genome sequencing of bacteria with rrn-lacking chromosome and rrn-plasmid.</title>
        <authorList>
            <person name="Anda M."/>
            <person name="Iwasaki W."/>
        </authorList>
    </citation>
    <scope>NUCLEOTIDE SEQUENCE [LARGE SCALE GENOMIC DNA]</scope>
    <source>
        <strain evidence="2 3">NBRC 15940</strain>
    </source>
</reference>
<protein>
    <recommendedName>
        <fullName evidence="4">Fibronectin type-III domain-containing protein</fullName>
    </recommendedName>
</protein>
<dbReference type="EMBL" id="BQKE01000002">
    <property type="protein sequence ID" value="GJM63083.1"/>
    <property type="molecule type" value="Genomic_DNA"/>
</dbReference>
<dbReference type="NCBIfam" id="TIGR04131">
    <property type="entry name" value="Bac_Flav_CTERM"/>
    <property type="match status" value="1"/>
</dbReference>
<comment type="caution">
    <text evidence="2">The sequence shown here is derived from an EMBL/GenBank/DDBJ whole genome shotgun (WGS) entry which is preliminary data.</text>
</comment>
<organism evidence="2 3">
    <name type="scientific">Persicobacter diffluens</name>
    <dbReference type="NCBI Taxonomy" id="981"/>
    <lineage>
        <taxon>Bacteria</taxon>
        <taxon>Pseudomonadati</taxon>
        <taxon>Bacteroidota</taxon>
        <taxon>Cytophagia</taxon>
        <taxon>Cytophagales</taxon>
        <taxon>Persicobacteraceae</taxon>
        <taxon>Persicobacter</taxon>
    </lineage>
</organism>
<accession>A0AAN4W0E3</accession>
<dbReference type="Proteomes" id="UP001310022">
    <property type="component" value="Unassembled WGS sequence"/>
</dbReference>
<evidence type="ECO:0000313" key="3">
    <source>
        <dbReference type="Proteomes" id="UP001310022"/>
    </source>
</evidence>
<keyword evidence="1" id="KW-0732">Signal</keyword>
<dbReference type="Pfam" id="PF13585">
    <property type="entry name" value="CHU_C"/>
    <property type="match status" value="1"/>
</dbReference>
<dbReference type="InterPro" id="IPR026341">
    <property type="entry name" value="T9SS_type_B"/>
</dbReference>
<sequence>MNKLVIIFFSGLLCSVMGYAQRFEALSFPDLPVLTDGELQAVDINLDGQWEVLLAGRQASGKSVLEIYQKQGSQWVKYDSGLPSWELDQYALLDANGNGRQDLVIAGAALDGSARCELFLNQGNGFWQAATLSLPQWKSMSLASGDFLSVGEQGLLLMGQQSEGNWQSAYWSPKSGDLTLLDLPAFQQAQLLPLVAAKTDLLIVGKDFRGVPRIQLYENMGSGRFQQSAVSFPALSEARALVADLDLDGRKDILLSGYSGSSPQTKVFLQQAMGWQEAAWNLPAWAGGAMACGDFTGNGFMDLLLSGADAGWQSKMDLFLNSGAGFSPSGLTFSGLSEGALAAVDWNGDGALDIYASGKTYFGEEKFIFQNLESPAAAISVPQALQAVNQEQSVQLEWQAVTGATSYELLIGTSSGGRDQWSPASKLDGSRNVLKQAIFGNTFEMASLPEGAYYWSVQAINAAGKGTAFSAEERLFSCEKPDLGPDQMVCQGEEVLLSAGKSGEEVNWYDLEGNLLVANSFEFRQEVLADMDIVVTVEKPDLFCTVRDTVKVSMAAGPVFDLAEEIRICQGETFVHELAGDFQTVEWFSVNQQELLSSTHRLSLVVNQQETIRLYAQNASGCDQELFFTLIPYQSPSSGLLVDYEVCQGTTLDLSPEGNWAKVEWKLSELGDWFEAPEFQFSGSEDMKLNLRITDPTGCQGEEEIKIKSLAQPLPELGGDQSLCLETDLQLDGGPQYQKWEWYQGSAEEIYSSGQQLNWTVDQSTRWTLKVQDQQGCWGENSMALRALPLPDLSHLQDQYPICTGQWLEIDAGAQFARYQWVRQADQTVVATTAQLRFQIFQEEIFELRVWNAEGCEMSKSITVPALALPQPVLAESYEVCKGSEGLFENVGAFTQYDWFLDDQLAHRGSQDHWATEVSVDQKLTLSVTDAAGCQQSVSAALKALALPESGLASTQYICEQEIIHLNAGEQWAAVVWEREDGQQEFDATLSFPVMQAETLKLRMQDQQGCEAKENILVDVYALPEINLPEEVAICIGDMVELDAGGGLVAYRWLANEQLIGTNRFLRWYPTESQNLRLEVENQEGCHQSQTISVKVNSLPVIPLEAEAFACLGNSLVMEAGNWTSQQWSSLHFGDLGQEASLEYTFLQEDELTISVVDENSCANSLQIAMHPRALPDFSLGEDPATCFGEILDLELNPALGVQVNWYTEKEGNIADQWSISRKQEEEDVLWAEVTDQYGCVGYDTLALSILALPAIDLGADQQICEGLEANFELPNVYQKIEWYRDEAFAGNSRFLDFEVLKDQQLKVVVTDDFGCMNADSLKLQKLELPAFSLGVDQEICAQQEVQLTASHPMMAKVSWYTAFDGFRGTGEQYQQQILNDEQIWAVLEDQNTCLFSDTVEVKRLALPEFSLGVDQAICFGEEVRLQLPQHDGSTQWTDASGMLLGTDLSLHYTIEKAESITALFTDEKGCQFSDALEVAVLALPEFELVEEMAVCFDQQAELFIAGDWQQVNWFQHDDLLHQGALWSFPSATDMQIMAEVISWEGCRQTADLQFHSLPLPIANAGEDLAICSDQSVELQAQGESDWQYAWSPAIGLSADNIQRPIAAPESTTTFALIVTDAVGCVSLPDSVTVMVNEFYGVSAGADQMICIGDAIELEAEVDGGQYDYQYQWLPETGLSNPLSSAPMAQPVTSTEYVVTVSMGTCLQRTDTVLVTVNPLPEVTISEDVAIGAGESVTLTAGGGAFYLWSPDYRMNEPNTAQPTVSPNVTTTYTANVISAMGCENSDQVTVYVGNEIFIPNLFTPNNDGINDQFLVYGTGIKSLKLSIYDAEGKELYASDHPEDIMQKGWDGTLSGTVVPSGTYYWKISGTYADGSPVQFKGLNSGTLNLMR</sequence>
<proteinExistence type="predicted"/>
<dbReference type="RefSeq" id="WP_338238292.1">
    <property type="nucleotide sequence ID" value="NZ_BQKE01000002.1"/>
</dbReference>
<keyword evidence="3" id="KW-1185">Reference proteome</keyword>
<dbReference type="Gene3D" id="2.60.40.10">
    <property type="entry name" value="Immunoglobulins"/>
    <property type="match status" value="1"/>
</dbReference>
<gene>
    <name evidence="2" type="ORF">PEDI_36350</name>
</gene>